<dbReference type="eggNOG" id="COG0156">
    <property type="taxonomic scope" value="Bacteria"/>
</dbReference>
<dbReference type="Gene3D" id="3.90.1150.10">
    <property type="entry name" value="Aspartate Aminotransferase, domain 1"/>
    <property type="match status" value="1"/>
</dbReference>
<dbReference type="EC" id="2.3.1.47" evidence="5"/>
<gene>
    <name evidence="5" type="primary">bioF</name>
    <name evidence="5" type="ORF">CCUN_1833</name>
</gene>
<reference evidence="5 6" key="1">
    <citation type="submission" date="2017-04" db="EMBL/GenBank/DDBJ databases">
        <title>Complete genome sequence of the Campylobacter cuniculorum type strain LMG24588.</title>
        <authorList>
            <person name="Miller W.G."/>
            <person name="Yee E."/>
            <person name="Revez J."/>
            <person name="Bono J.L."/>
            <person name="Rossi M."/>
        </authorList>
    </citation>
    <scope>NUCLEOTIDE SEQUENCE [LARGE SCALE GENOMIC DNA]</scope>
    <source>
        <strain evidence="5 6">LMG 24588</strain>
    </source>
</reference>
<dbReference type="Pfam" id="PF00155">
    <property type="entry name" value="Aminotran_1_2"/>
    <property type="match status" value="1"/>
</dbReference>
<dbReference type="OrthoDB" id="9807157at2"/>
<dbReference type="AlphaFoldDB" id="A0A1W6BZ81"/>
<sequence>MQLEQFLLTLKQNSNFRSLNPLKHEGNFVFKKGRKLLNLAGNDYLNLANSYALKKEFLSAIDSNNLYFSSSSSRSLSGNFEIYEKIENYLKTQFVEKEVLHFNSGYALNTSCIATLAEIGKVLFLADQLIHASMIDGLRLSRAKFFRFKHNDMQELEKLLKKYHKEYEYIIILSEALFSMNGDFINIKTLIEFKKLYKNILLYIDEAHSVGCFDYSGLGFIKALNLQDEVDFLIFTFGKALSSIGACMICKNVFKDLFINRARALIYSTALPPINVAWSLFIFKKLKEFQQKRQNLAQISTFFSQSLKQGAYEILGQAHIISLILTQNHKALEFAEKLEQNGFFAPAIKEPTVPKNTARIRFSLHCDLKESDLIKILELL</sequence>
<protein>
    <submittedName>
        <fullName evidence="5">8-amino-7-oxononanoate synthase</fullName>
        <ecNumber evidence="5">2.3.1.47</ecNumber>
    </submittedName>
</protein>
<keyword evidence="5" id="KW-0012">Acyltransferase</keyword>
<feature type="domain" description="Aminotransferase class I/classII large" evidence="4">
    <location>
        <begin position="35"/>
        <end position="376"/>
    </location>
</feature>
<proteinExistence type="predicted"/>
<dbReference type="KEGG" id="ccun:CCUN_1833"/>
<evidence type="ECO:0000259" key="4">
    <source>
        <dbReference type="Pfam" id="PF00155"/>
    </source>
</evidence>
<dbReference type="GO" id="GO:0030170">
    <property type="term" value="F:pyridoxal phosphate binding"/>
    <property type="evidence" value="ECO:0007669"/>
    <property type="project" value="InterPro"/>
</dbReference>
<evidence type="ECO:0000256" key="2">
    <source>
        <dbReference type="ARBA" id="ARBA00022679"/>
    </source>
</evidence>
<evidence type="ECO:0000256" key="1">
    <source>
        <dbReference type="ARBA" id="ARBA00001933"/>
    </source>
</evidence>
<evidence type="ECO:0000313" key="6">
    <source>
        <dbReference type="Proteomes" id="UP000192902"/>
    </source>
</evidence>
<dbReference type="Gene3D" id="3.40.640.10">
    <property type="entry name" value="Type I PLP-dependent aspartate aminotransferase-like (Major domain)"/>
    <property type="match status" value="1"/>
</dbReference>
<dbReference type="SUPFAM" id="SSF53383">
    <property type="entry name" value="PLP-dependent transferases"/>
    <property type="match status" value="1"/>
</dbReference>
<keyword evidence="3" id="KW-0663">Pyridoxal phosphate</keyword>
<accession>A0A1W6BZ81</accession>
<keyword evidence="2 5" id="KW-0808">Transferase</keyword>
<organism evidence="5 6">
    <name type="scientific">Campylobacter cuniculorum DSM 23162 = LMG 24588</name>
    <dbReference type="NCBI Taxonomy" id="1121267"/>
    <lineage>
        <taxon>Bacteria</taxon>
        <taxon>Pseudomonadati</taxon>
        <taxon>Campylobacterota</taxon>
        <taxon>Epsilonproteobacteria</taxon>
        <taxon>Campylobacterales</taxon>
        <taxon>Campylobacteraceae</taxon>
        <taxon>Campylobacter</taxon>
    </lineage>
</organism>
<dbReference type="STRING" id="1121267.CCUN_1833"/>
<dbReference type="InterPro" id="IPR015424">
    <property type="entry name" value="PyrdxlP-dep_Trfase"/>
</dbReference>
<dbReference type="GO" id="GO:0009102">
    <property type="term" value="P:biotin biosynthetic process"/>
    <property type="evidence" value="ECO:0007669"/>
    <property type="project" value="TreeGrafter"/>
</dbReference>
<dbReference type="InterPro" id="IPR004839">
    <property type="entry name" value="Aminotransferase_I/II_large"/>
</dbReference>
<comment type="cofactor">
    <cofactor evidence="1">
        <name>pyridoxal 5'-phosphate</name>
        <dbReference type="ChEBI" id="CHEBI:597326"/>
    </cofactor>
</comment>
<dbReference type="RefSeq" id="WP_027305356.1">
    <property type="nucleotide sequence ID" value="NZ_CP020867.1"/>
</dbReference>
<dbReference type="GO" id="GO:0008710">
    <property type="term" value="F:8-amino-7-oxononanoate synthase activity"/>
    <property type="evidence" value="ECO:0007669"/>
    <property type="project" value="UniProtKB-EC"/>
</dbReference>
<dbReference type="EMBL" id="CP020867">
    <property type="protein sequence ID" value="ARJ57398.1"/>
    <property type="molecule type" value="Genomic_DNA"/>
</dbReference>
<dbReference type="InterPro" id="IPR015422">
    <property type="entry name" value="PyrdxlP-dep_Trfase_small"/>
</dbReference>
<evidence type="ECO:0000256" key="3">
    <source>
        <dbReference type="ARBA" id="ARBA00022898"/>
    </source>
</evidence>
<dbReference type="PANTHER" id="PTHR13693">
    <property type="entry name" value="CLASS II AMINOTRANSFERASE/8-AMINO-7-OXONONANOATE SYNTHASE"/>
    <property type="match status" value="1"/>
</dbReference>
<dbReference type="InterPro" id="IPR015421">
    <property type="entry name" value="PyrdxlP-dep_Trfase_major"/>
</dbReference>
<dbReference type="InterPro" id="IPR050087">
    <property type="entry name" value="AON_synthase_class-II"/>
</dbReference>
<dbReference type="Proteomes" id="UP000192902">
    <property type="component" value="Chromosome"/>
</dbReference>
<evidence type="ECO:0000313" key="5">
    <source>
        <dbReference type="EMBL" id="ARJ57398.1"/>
    </source>
</evidence>
<name>A0A1W6BZ81_9BACT</name>
<dbReference type="PANTHER" id="PTHR13693:SF100">
    <property type="entry name" value="8-AMINO-7-OXONONANOATE SYNTHASE"/>
    <property type="match status" value="1"/>
</dbReference>